<dbReference type="InterPro" id="IPR029052">
    <property type="entry name" value="Metallo-depent_PP-like"/>
</dbReference>
<evidence type="ECO:0000256" key="2">
    <source>
        <dbReference type="ARBA" id="ARBA00022801"/>
    </source>
</evidence>
<dbReference type="SUPFAM" id="SSF56300">
    <property type="entry name" value="Metallo-dependent phosphatases"/>
    <property type="match status" value="1"/>
</dbReference>
<protein>
    <submittedName>
        <fullName evidence="6">3',5'-cyclic AMP phosphodiesterase CpdA</fullName>
    </submittedName>
</protein>
<evidence type="ECO:0000256" key="1">
    <source>
        <dbReference type="ARBA" id="ARBA00022723"/>
    </source>
</evidence>
<dbReference type="InterPro" id="IPR050884">
    <property type="entry name" value="CNP_phosphodiesterase-III"/>
</dbReference>
<evidence type="ECO:0000256" key="3">
    <source>
        <dbReference type="ARBA" id="ARBA00023004"/>
    </source>
</evidence>
<keyword evidence="2" id="KW-0378">Hydrolase</keyword>
<evidence type="ECO:0000313" key="7">
    <source>
        <dbReference type="Proteomes" id="UP000555728"/>
    </source>
</evidence>
<keyword evidence="7" id="KW-1185">Reference proteome</keyword>
<keyword evidence="1" id="KW-0479">Metal-binding</keyword>
<dbReference type="CDD" id="cd07402">
    <property type="entry name" value="MPP_GpdQ"/>
    <property type="match status" value="1"/>
</dbReference>
<organism evidence="6 7">
    <name type="scientific">Roseospira goensis</name>
    <dbReference type="NCBI Taxonomy" id="391922"/>
    <lineage>
        <taxon>Bacteria</taxon>
        <taxon>Pseudomonadati</taxon>
        <taxon>Pseudomonadota</taxon>
        <taxon>Alphaproteobacteria</taxon>
        <taxon>Rhodospirillales</taxon>
        <taxon>Rhodospirillaceae</taxon>
        <taxon>Roseospira</taxon>
    </lineage>
</organism>
<comment type="similarity">
    <text evidence="4">Belongs to the cyclic nucleotide phosphodiesterase class-III family.</text>
</comment>
<sequence length="288" mass="31519">MKIIHLSDPHIVAAPRALYGTDPRRRLALAVAHINRHHADAAFVWLTGDLTHDGDDDDYQALKDILAGCRVTVHPGLGNHDARAPFHRVFPEAPMGDPDYLQYAVDTPEGVFLMLDTLEPGLSSGRLDATRLAWLEARLGEHADRDVYIGLHHPPRGCGLRAMDRQRLTQGDHLLGELLAGHGRVRHLFHGHVHRPLWGTWRGIPLSSVPSPNHQVALRLSSDPTVLGCFDSPGYAVVEIADGETMIHLERVPLDEDRVYDMGDKAAESAATPDAIPTVTRAAADAGL</sequence>
<reference evidence="6 7" key="1">
    <citation type="submission" date="2020-08" db="EMBL/GenBank/DDBJ databases">
        <title>Genome sequencing of Purple Non-Sulfur Bacteria from various extreme environments.</title>
        <authorList>
            <person name="Mayer M."/>
        </authorList>
    </citation>
    <scope>NUCLEOTIDE SEQUENCE [LARGE SCALE GENOMIC DNA]</scope>
    <source>
        <strain evidence="6 7">JA135</strain>
    </source>
</reference>
<dbReference type="GO" id="GO:0004112">
    <property type="term" value="F:cyclic-nucleotide phosphodiesterase activity"/>
    <property type="evidence" value="ECO:0007669"/>
    <property type="project" value="InterPro"/>
</dbReference>
<dbReference type="InterPro" id="IPR004843">
    <property type="entry name" value="Calcineurin-like_PHP"/>
</dbReference>
<dbReference type="PANTHER" id="PTHR42988">
    <property type="entry name" value="PHOSPHOHYDROLASE"/>
    <property type="match status" value="1"/>
</dbReference>
<dbReference type="AlphaFoldDB" id="A0A7W6RXE0"/>
<dbReference type="InterPro" id="IPR026575">
    <property type="entry name" value="GpdQ/CpdA-like"/>
</dbReference>
<dbReference type="Pfam" id="PF00149">
    <property type="entry name" value="Metallophos"/>
    <property type="match status" value="1"/>
</dbReference>
<evidence type="ECO:0000259" key="5">
    <source>
        <dbReference type="Pfam" id="PF00149"/>
    </source>
</evidence>
<dbReference type="Gene3D" id="3.60.21.10">
    <property type="match status" value="1"/>
</dbReference>
<feature type="domain" description="Calcineurin-like phosphoesterase" evidence="5">
    <location>
        <begin position="1"/>
        <end position="196"/>
    </location>
</feature>
<evidence type="ECO:0000313" key="6">
    <source>
        <dbReference type="EMBL" id="MBB4284349.1"/>
    </source>
</evidence>
<comment type="caution">
    <text evidence="6">The sequence shown here is derived from an EMBL/GenBank/DDBJ whole genome shotgun (WGS) entry which is preliminary data.</text>
</comment>
<dbReference type="RefSeq" id="WP_184430834.1">
    <property type="nucleotide sequence ID" value="NZ_JACIGI010000001.1"/>
</dbReference>
<dbReference type="PANTHER" id="PTHR42988:SF2">
    <property type="entry name" value="CYCLIC NUCLEOTIDE PHOSPHODIESTERASE CBUA0032-RELATED"/>
    <property type="match status" value="1"/>
</dbReference>
<dbReference type="EMBL" id="JACIGI010000001">
    <property type="protein sequence ID" value="MBB4284349.1"/>
    <property type="molecule type" value="Genomic_DNA"/>
</dbReference>
<dbReference type="GO" id="GO:0046872">
    <property type="term" value="F:metal ion binding"/>
    <property type="evidence" value="ECO:0007669"/>
    <property type="project" value="UniProtKB-KW"/>
</dbReference>
<gene>
    <name evidence="6" type="ORF">GGD88_000055</name>
</gene>
<accession>A0A7W6RXE0</accession>
<keyword evidence="3" id="KW-0408">Iron</keyword>
<evidence type="ECO:0000256" key="4">
    <source>
        <dbReference type="ARBA" id="ARBA00025742"/>
    </source>
</evidence>
<name>A0A7W6RXE0_9PROT</name>
<dbReference type="Proteomes" id="UP000555728">
    <property type="component" value="Unassembled WGS sequence"/>
</dbReference>
<proteinExistence type="inferred from homology"/>